<dbReference type="AlphaFoldDB" id="A0A4C2AGQ3"/>
<comment type="caution">
    <text evidence="1">The sequence shown here is derived from an EMBL/GenBank/DDBJ whole genome shotgun (WGS) entry which is preliminary data.</text>
</comment>
<gene>
    <name evidence="1" type="ORF">EVAR_70167_1</name>
</gene>
<keyword evidence="2" id="KW-1185">Reference proteome</keyword>
<dbReference type="EMBL" id="BGZK01003019">
    <property type="protein sequence ID" value="GBP97877.1"/>
    <property type="molecule type" value="Genomic_DNA"/>
</dbReference>
<protein>
    <submittedName>
        <fullName evidence="1">Uncharacterized protein</fullName>
    </submittedName>
</protein>
<name>A0A4C2AGQ3_EUMVA</name>
<dbReference type="Proteomes" id="UP000299102">
    <property type="component" value="Unassembled WGS sequence"/>
</dbReference>
<evidence type="ECO:0000313" key="1">
    <source>
        <dbReference type="EMBL" id="GBP97877.1"/>
    </source>
</evidence>
<evidence type="ECO:0000313" key="2">
    <source>
        <dbReference type="Proteomes" id="UP000299102"/>
    </source>
</evidence>
<reference evidence="1 2" key="1">
    <citation type="journal article" date="2019" name="Commun. Biol.">
        <title>The bagworm genome reveals a unique fibroin gene that provides high tensile strength.</title>
        <authorList>
            <person name="Kono N."/>
            <person name="Nakamura H."/>
            <person name="Ohtoshi R."/>
            <person name="Tomita M."/>
            <person name="Numata K."/>
            <person name="Arakawa K."/>
        </authorList>
    </citation>
    <scope>NUCLEOTIDE SEQUENCE [LARGE SCALE GENOMIC DNA]</scope>
</reference>
<organism evidence="1 2">
    <name type="scientific">Eumeta variegata</name>
    <name type="common">Bagworm moth</name>
    <name type="synonym">Eumeta japonica</name>
    <dbReference type="NCBI Taxonomy" id="151549"/>
    <lineage>
        <taxon>Eukaryota</taxon>
        <taxon>Metazoa</taxon>
        <taxon>Ecdysozoa</taxon>
        <taxon>Arthropoda</taxon>
        <taxon>Hexapoda</taxon>
        <taxon>Insecta</taxon>
        <taxon>Pterygota</taxon>
        <taxon>Neoptera</taxon>
        <taxon>Endopterygota</taxon>
        <taxon>Lepidoptera</taxon>
        <taxon>Glossata</taxon>
        <taxon>Ditrysia</taxon>
        <taxon>Tineoidea</taxon>
        <taxon>Psychidae</taxon>
        <taxon>Oiketicinae</taxon>
        <taxon>Eumeta</taxon>
    </lineage>
</organism>
<sequence length="180" mass="21156">MMVFKVIGRPKPRELSVAGWLCRGHAIARCTRPARRGVVRNRKRIYSLMGATLFKKLLMTRTNSVLVVRANTRSRTTGDSNWRFRSCTLECTKFCRSELPANDVMRRFDTPRPFLCLRCVTILRHWNAFMTNFTASEFSSYAPDMFKPFEEREEFWADIRDVPAKYDRNERIVRLGDLYG</sequence>
<proteinExistence type="predicted"/>
<accession>A0A4C2AGQ3</accession>
<dbReference type="OrthoDB" id="21557at2759"/>